<organism evidence="1 2">
    <name type="scientific">Cohnella soli</name>
    <dbReference type="NCBI Taxonomy" id="425005"/>
    <lineage>
        <taxon>Bacteria</taxon>
        <taxon>Bacillati</taxon>
        <taxon>Bacillota</taxon>
        <taxon>Bacilli</taxon>
        <taxon>Bacillales</taxon>
        <taxon>Paenibacillaceae</taxon>
        <taxon>Cohnella</taxon>
    </lineage>
</organism>
<accession>A0ABW0HRS6</accession>
<protein>
    <submittedName>
        <fullName evidence="1">YycC family protein</fullName>
    </submittedName>
</protein>
<proteinExistence type="predicted"/>
<comment type="caution">
    <text evidence="1">The sequence shown here is derived from an EMBL/GenBank/DDBJ whole genome shotgun (WGS) entry which is preliminary data.</text>
</comment>
<evidence type="ECO:0000313" key="2">
    <source>
        <dbReference type="Proteomes" id="UP001596113"/>
    </source>
</evidence>
<dbReference type="Proteomes" id="UP001596113">
    <property type="component" value="Unassembled WGS sequence"/>
</dbReference>
<gene>
    <name evidence="1" type="ORF">ACFPOF_10180</name>
</gene>
<evidence type="ECO:0000313" key="1">
    <source>
        <dbReference type="EMBL" id="MFC5403098.1"/>
    </source>
</evidence>
<name>A0ABW0HRS6_9BACL</name>
<dbReference type="Pfam" id="PF14174">
    <property type="entry name" value="YycC"/>
    <property type="match status" value="1"/>
</dbReference>
<dbReference type="RefSeq" id="WP_378132319.1">
    <property type="nucleotide sequence ID" value="NZ_JBHSMI010000020.1"/>
</dbReference>
<reference evidence="2" key="1">
    <citation type="journal article" date="2019" name="Int. J. Syst. Evol. Microbiol.">
        <title>The Global Catalogue of Microorganisms (GCM) 10K type strain sequencing project: providing services to taxonomists for standard genome sequencing and annotation.</title>
        <authorList>
            <consortium name="The Broad Institute Genomics Platform"/>
            <consortium name="The Broad Institute Genome Sequencing Center for Infectious Disease"/>
            <person name="Wu L."/>
            <person name="Ma J."/>
        </authorList>
    </citation>
    <scope>NUCLEOTIDE SEQUENCE [LARGE SCALE GENOMIC DNA]</scope>
    <source>
        <strain evidence="2">CGMCC 1.18575</strain>
    </source>
</reference>
<dbReference type="InterPro" id="IPR025550">
    <property type="entry name" value="YycC"/>
</dbReference>
<keyword evidence="2" id="KW-1185">Reference proteome</keyword>
<sequence length="59" mass="6591">MRKMPISADTAVKLAAYMKVPLEHLMHMPQHMLLQKLAEMAKSQVDGAEKDSHNSGEKS</sequence>
<dbReference type="EMBL" id="JBHSMI010000020">
    <property type="protein sequence ID" value="MFC5403098.1"/>
    <property type="molecule type" value="Genomic_DNA"/>
</dbReference>